<gene>
    <name evidence="2" type="ORF">VI33_06220</name>
</gene>
<keyword evidence="1" id="KW-0732">Signal</keyword>
<dbReference type="Proteomes" id="UP000066549">
    <property type="component" value="Chromosome"/>
</dbReference>
<organism evidence="2 3">
    <name type="scientific">Methylophilales bacterium MBRS-H7</name>
    <dbReference type="NCBI Taxonomy" id="1623450"/>
    <lineage>
        <taxon>Bacteria</taxon>
        <taxon>Pseudomonadati</taxon>
        <taxon>Pseudomonadota</taxon>
        <taxon>Betaproteobacteria</taxon>
        <taxon>Nitrosomonadales</taxon>
        <taxon>OM43 clade</taxon>
    </lineage>
</organism>
<keyword evidence="3" id="KW-1185">Reference proteome</keyword>
<name>A0A0H4J0E6_9PROT</name>
<evidence type="ECO:0000313" key="3">
    <source>
        <dbReference type="Proteomes" id="UP000066549"/>
    </source>
</evidence>
<sequence>MGMKALFTIFLFIFFHDLVANDETSLHWTQQIFSKSESRLIKLTQDFQCIDSSSTDFQNSIPIEKFSSMSDCEFYLNNINQNNH</sequence>
<feature type="signal peptide" evidence="1">
    <location>
        <begin position="1"/>
        <end position="20"/>
    </location>
</feature>
<evidence type="ECO:0000313" key="2">
    <source>
        <dbReference type="EMBL" id="AKO66259.1"/>
    </source>
</evidence>
<protein>
    <submittedName>
        <fullName evidence="2">Uncharacterized protein</fullName>
    </submittedName>
</protein>
<accession>A0A0H4J0E6</accession>
<reference evidence="2 3" key="1">
    <citation type="submission" date="2015-03" db="EMBL/GenBank/DDBJ databases">
        <title>Comparative analysis of the OM43 clade including a novel species from Red Sea uncovers genomic and metabolic diversity among marine methylotrophs.</title>
        <authorList>
            <person name="Jimenez-Infante F."/>
            <person name="Ngugi D.K."/>
            <person name="Vinu M."/>
            <person name="Alam I."/>
            <person name="Kamau A."/>
            <person name="Blom J."/>
            <person name="Bajic V.B."/>
            <person name="Stingl U."/>
        </authorList>
    </citation>
    <scope>NUCLEOTIDE SEQUENCE [LARGE SCALE GENOMIC DNA]</scope>
    <source>
        <strain evidence="2 3">MBRSH7</strain>
    </source>
</reference>
<feature type="chain" id="PRO_5005206669" evidence="1">
    <location>
        <begin position="21"/>
        <end position="84"/>
    </location>
</feature>
<dbReference type="EMBL" id="CP011002">
    <property type="protein sequence ID" value="AKO66259.1"/>
    <property type="molecule type" value="Genomic_DNA"/>
</dbReference>
<proteinExistence type="predicted"/>
<dbReference type="AlphaFoldDB" id="A0A0H4J0E6"/>
<evidence type="ECO:0000256" key="1">
    <source>
        <dbReference type="SAM" id="SignalP"/>
    </source>
</evidence>